<evidence type="ECO:0000259" key="6">
    <source>
        <dbReference type="Pfam" id="PF09468"/>
    </source>
</evidence>
<dbReference type="PANTHER" id="PTHR13383:SF11">
    <property type="entry name" value="RIBONUCLEASE H2 SUBUNIT B"/>
    <property type="match status" value="1"/>
</dbReference>
<gene>
    <name evidence="8" type="ORF">CANCADRAFT_3549</name>
</gene>
<evidence type="ECO:0000256" key="2">
    <source>
        <dbReference type="ARBA" id="ARBA00019062"/>
    </source>
</evidence>
<dbReference type="AlphaFoldDB" id="A0A1E4TAW8"/>
<protein>
    <recommendedName>
        <fullName evidence="2">Ribonuclease H2 subunit B</fullName>
    </recommendedName>
    <alternativeName>
        <fullName evidence="5">Ribonuclease HI subunit B</fullName>
    </alternativeName>
</protein>
<name>A0A1E4TAW8_9ASCO</name>
<keyword evidence="3" id="KW-0539">Nucleus</keyword>
<accession>A0A1E4TAW8</accession>
<feature type="domain" description="Ribonuclease H2 subunit B wHTH" evidence="6">
    <location>
        <begin position="107"/>
        <end position="215"/>
    </location>
</feature>
<dbReference type="Proteomes" id="UP000095023">
    <property type="component" value="Unassembled WGS sequence"/>
</dbReference>
<dbReference type="GO" id="GO:0005654">
    <property type="term" value="C:nucleoplasm"/>
    <property type="evidence" value="ECO:0007669"/>
    <property type="project" value="TreeGrafter"/>
</dbReference>
<reference evidence="9" key="1">
    <citation type="submission" date="2016-02" db="EMBL/GenBank/DDBJ databases">
        <title>Comparative genomics of biotechnologically important yeasts.</title>
        <authorList>
            <consortium name="DOE Joint Genome Institute"/>
            <person name="Riley R."/>
            <person name="Haridas S."/>
            <person name="Wolfe K.H."/>
            <person name="Lopes M.R."/>
            <person name="Hittinger C.T."/>
            <person name="Goker M."/>
            <person name="Salamov A."/>
            <person name="Wisecaver J."/>
            <person name="Long T.M."/>
            <person name="Aerts A.L."/>
            <person name="Barry K."/>
            <person name="Choi C."/>
            <person name="Clum A."/>
            <person name="Coughlan A.Y."/>
            <person name="Deshpande S."/>
            <person name="Douglass A.P."/>
            <person name="Hanson S.J."/>
            <person name="Klenk H.-P."/>
            <person name="Labutti K."/>
            <person name="Lapidus A."/>
            <person name="Lindquist E."/>
            <person name="Lipzen A."/>
            <person name="Meier-Kolthoff J.P."/>
            <person name="Ohm R.A."/>
            <person name="Otillar R.P."/>
            <person name="Pangilinan J."/>
            <person name="Peng Y."/>
            <person name="Rokas A."/>
            <person name="Rosa C.A."/>
            <person name="Scheuner C."/>
            <person name="Sibirny A.A."/>
            <person name="Slot J.C."/>
            <person name="Stielow J.B."/>
            <person name="Sun H."/>
            <person name="Kurtzman C.P."/>
            <person name="Blackwell M."/>
            <person name="Jeffries T.W."/>
            <person name="Grigoriev I.V."/>
        </authorList>
    </citation>
    <scope>NUCLEOTIDE SEQUENCE [LARGE SCALE GENOMIC DNA]</scope>
    <source>
        <strain evidence="9">NRRL Y-17796</strain>
    </source>
</reference>
<evidence type="ECO:0000313" key="9">
    <source>
        <dbReference type="Proteomes" id="UP000095023"/>
    </source>
</evidence>
<dbReference type="GO" id="GO:0032299">
    <property type="term" value="C:ribonuclease H2 complex"/>
    <property type="evidence" value="ECO:0007669"/>
    <property type="project" value="InterPro"/>
</dbReference>
<sequence length="252" mass="28772">MNNPRIAILPKEALGEGEIIELPNPKTKHLCKYLICNDKVFEILRFDNTGQTDLDILQSVVVTGTKDYIISQPKKYAFTPIQSFYLILNELLENSSKMFNIELILENVSAKYNNSDFLKLPVSALKSELSSVCETQIIEDQNDPYFRISEQQLIDYLIKKINQTSLSLPEQMYKKFSKKILVLDAIDETVISQCKQRISFDFLSSYLPASIEQKVLAALELDALAAHVQQAHAQLQQQSMVQQQLRNPTRAQ</sequence>
<dbReference type="InterPro" id="IPR041195">
    <property type="entry name" value="Rnh202_N"/>
</dbReference>
<dbReference type="GO" id="GO:0006401">
    <property type="term" value="P:RNA catabolic process"/>
    <property type="evidence" value="ECO:0007669"/>
    <property type="project" value="TreeGrafter"/>
</dbReference>
<dbReference type="EMBL" id="KV453843">
    <property type="protein sequence ID" value="ODV88906.1"/>
    <property type="molecule type" value="Genomic_DNA"/>
</dbReference>
<evidence type="ECO:0000256" key="5">
    <source>
        <dbReference type="ARBA" id="ARBA00033464"/>
    </source>
</evidence>
<dbReference type="InterPro" id="IPR040456">
    <property type="entry name" value="RNase_H2_suB"/>
</dbReference>
<dbReference type="Gene3D" id="1.10.20.120">
    <property type="match status" value="1"/>
</dbReference>
<evidence type="ECO:0000256" key="4">
    <source>
        <dbReference type="ARBA" id="ARBA00024778"/>
    </source>
</evidence>
<comment type="function">
    <text evidence="4">Non catalytic subunit of RNase H2, an endonuclease that specifically degrades the RNA of RNA:DNA hybrids. Participates in DNA replication, possibly by mediating the removal of lagging-strand Okazaki fragment RNA primers during DNA replication. Mediates the excision of single ribonucleotides from DNA:RNA duplexes.</text>
</comment>
<dbReference type="PANTHER" id="PTHR13383">
    <property type="entry name" value="RIBONUCLEASE H2 SUBUNIT B"/>
    <property type="match status" value="1"/>
</dbReference>
<feature type="domain" description="Rnh202 triple barrel" evidence="7">
    <location>
        <begin position="8"/>
        <end position="81"/>
    </location>
</feature>
<dbReference type="Pfam" id="PF17745">
    <property type="entry name" value="Ydr279_N"/>
    <property type="match status" value="1"/>
</dbReference>
<evidence type="ECO:0000259" key="7">
    <source>
        <dbReference type="Pfam" id="PF17745"/>
    </source>
</evidence>
<dbReference type="InterPro" id="IPR019024">
    <property type="entry name" value="RNase_H2_suB_wHTH"/>
</dbReference>
<evidence type="ECO:0000313" key="8">
    <source>
        <dbReference type="EMBL" id="ODV88906.1"/>
    </source>
</evidence>
<comment type="subcellular location">
    <subcellularLocation>
        <location evidence="1">Nucleus</location>
    </subcellularLocation>
</comment>
<organism evidence="8 9">
    <name type="scientific">Tortispora caseinolytica NRRL Y-17796</name>
    <dbReference type="NCBI Taxonomy" id="767744"/>
    <lineage>
        <taxon>Eukaryota</taxon>
        <taxon>Fungi</taxon>
        <taxon>Dikarya</taxon>
        <taxon>Ascomycota</taxon>
        <taxon>Saccharomycotina</taxon>
        <taxon>Trigonopsidomycetes</taxon>
        <taxon>Trigonopsidales</taxon>
        <taxon>Trigonopsidaceae</taxon>
        <taxon>Tortispora</taxon>
    </lineage>
</organism>
<dbReference type="Pfam" id="PF09468">
    <property type="entry name" value="RNase_H2-Ydr279"/>
    <property type="match status" value="1"/>
</dbReference>
<keyword evidence="9" id="KW-1185">Reference proteome</keyword>
<evidence type="ECO:0000256" key="3">
    <source>
        <dbReference type="ARBA" id="ARBA00023242"/>
    </source>
</evidence>
<evidence type="ECO:0000256" key="1">
    <source>
        <dbReference type="ARBA" id="ARBA00004123"/>
    </source>
</evidence>
<proteinExistence type="predicted"/>